<dbReference type="PANTHER" id="PTHR43744">
    <property type="entry name" value="ABC TRANSPORTER PERMEASE PROTEIN MG189-RELATED-RELATED"/>
    <property type="match status" value="1"/>
</dbReference>
<feature type="domain" description="ABC transmembrane type-1" evidence="8">
    <location>
        <begin position="75"/>
        <end position="277"/>
    </location>
</feature>
<dbReference type="Gene3D" id="1.10.3720.10">
    <property type="entry name" value="MetI-like"/>
    <property type="match status" value="1"/>
</dbReference>
<organism evidence="9 10">
    <name type="scientific">Cohnella herbarum</name>
    <dbReference type="NCBI Taxonomy" id="2728023"/>
    <lineage>
        <taxon>Bacteria</taxon>
        <taxon>Bacillati</taxon>
        <taxon>Bacillota</taxon>
        <taxon>Bacilli</taxon>
        <taxon>Bacillales</taxon>
        <taxon>Paenibacillaceae</taxon>
        <taxon>Cohnella</taxon>
    </lineage>
</organism>
<dbReference type="EMBL" id="CP051680">
    <property type="protein sequence ID" value="QJD87317.1"/>
    <property type="molecule type" value="Genomic_DNA"/>
</dbReference>
<dbReference type="Pfam" id="PF00528">
    <property type="entry name" value="BPD_transp_1"/>
    <property type="match status" value="1"/>
</dbReference>
<protein>
    <submittedName>
        <fullName evidence="9">Carbohydrate ABC transporter permease</fullName>
    </submittedName>
</protein>
<evidence type="ECO:0000256" key="7">
    <source>
        <dbReference type="RuleBase" id="RU363032"/>
    </source>
</evidence>
<keyword evidence="5 7" id="KW-1133">Transmembrane helix</keyword>
<sequence>MSYRPSFAERTFDTVNLFLLLAACATVLLPFLFILASSLSEPGAIIRGEVTFWPRGFTLEYYRTALNNEMFWRAFGVTLFIVGAGTALNMGMTVITAYPLSKQGLRGKHVLLMMIVFTIIFHAPMIPLYLVVKSFGLLNTVWSMIVPLALNAFYLLICLTFFRGLPEELFEAARVDGMSEYAILWKIALPLSKPIVMTLSLFYAVDHWNNYFVALLYINDYELRPLQLYLFNLIAQFNMNETLSNAIEANTMLSPQGLQMATILVATVPILLVYPFIQKHFVKGALIGSLKE</sequence>
<keyword evidence="6 7" id="KW-0472">Membrane</keyword>
<dbReference type="GO" id="GO:0055085">
    <property type="term" value="P:transmembrane transport"/>
    <property type="evidence" value="ECO:0007669"/>
    <property type="project" value="InterPro"/>
</dbReference>
<evidence type="ECO:0000313" key="9">
    <source>
        <dbReference type="EMBL" id="QJD87317.1"/>
    </source>
</evidence>
<feature type="transmembrane region" description="Helical" evidence="7">
    <location>
        <begin position="258"/>
        <end position="277"/>
    </location>
</feature>
<comment type="subcellular location">
    <subcellularLocation>
        <location evidence="1 7">Cell membrane</location>
        <topology evidence="1 7">Multi-pass membrane protein</topology>
    </subcellularLocation>
</comment>
<dbReference type="RefSeq" id="WP_169283562.1">
    <property type="nucleotide sequence ID" value="NZ_CP051680.1"/>
</dbReference>
<evidence type="ECO:0000313" key="10">
    <source>
        <dbReference type="Proteomes" id="UP000502248"/>
    </source>
</evidence>
<evidence type="ECO:0000256" key="2">
    <source>
        <dbReference type="ARBA" id="ARBA00022448"/>
    </source>
</evidence>
<dbReference type="KEGG" id="cheb:HH215_31840"/>
<dbReference type="SUPFAM" id="SSF161098">
    <property type="entry name" value="MetI-like"/>
    <property type="match status" value="1"/>
</dbReference>
<accession>A0A7Z2VQP0</accession>
<feature type="transmembrane region" description="Helical" evidence="7">
    <location>
        <begin position="142"/>
        <end position="162"/>
    </location>
</feature>
<evidence type="ECO:0000256" key="1">
    <source>
        <dbReference type="ARBA" id="ARBA00004651"/>
    </source>
</evidence>
<evidence type="ECO:0000256" key="5">
    <source>
        <dbReference type="ARBA" id="ARBA00022989"/>
    </source>
</evidence>
<name>A0A7Z2VQP0_9BACL</name>
<feature type="transmembrane region" description="Helical" evidence="7">
    <location>
        <begin position="183"/>
        <end position="205"/>
    </location>
</feature>
<feature type="transmembrane region" description="Helical" evidence="7">
    <location>
        <begin position="71"/>
        <end position="98"/>
    </location>
</feature>
<dbReference type="PROSITE" id="PS51257">
    <property type="entry name" value="PROKAR_LIPOPROTEIN"/>
    <property type="match status" value="1"/>
</dbReference>
<keyword evidence="10" id="KW-1185">Reference proteome</keyword>
<feature type="transmembrane region" description="Helical" evidence="7">
    <location>
        <begin position="110"/>
        <end position="130"/>
    </location>
</feature>
<keyword evidence="3" id="KW-1003">Cell membrane</keyword>
<evidence type="ECO:0000256" key="3">
    <source>
        <dbReference type="ARBA" id="ARBA00022475"/>
    </source>
</evidence>
<keyword evidence="2 7" id="KW-0813">Transport</keyword>
<evidence type="ECO:0000256" key="4">
    <source>
        <dbReference type="ARBA" id="ARBA00022692"/>
    </source>
</evidence>
<reference evidence="9 10" key="1">
    <citation type="submission" date="2020-04" db="EMBL/GenBank/DDBJ databases">
        <title>Genome sequencing of novel species.</title>
        <authorList>
            <person name="Heo J."/>
            <person name="Kim S.-J."/>
            <person name="Kim J.-S."/>
            <person name="Hong S.-B."/>
            <person name="Kwon S.-W."/>
        </authorList>
    </citation>
    <scope>NUCLEOTIDE SEQUENCE [LARGE SCALE GENOMIC DNA]</scope>
    <source>
        <strain evidence="9 10">MFER-1</strain>
    </source>
</reference>
<gene>
    <name evidence="9" type="ORF">HH215_31840</name>
</gene>
<keyword evidence="4 7" id="KW-0812">Transmembrane</keyword>
<dbReference type="AlphaFoldDB" id="A0A7Z2VQP0"/>
<comment type="similarity">
    <text evidence="7">Belongs to the binding-protein-dependent transport system permease family.</text>
</comment>
<proteinExistence type="inferred from homology"/>
<evidence type="ECO:0000259" key="8">
    <source>
        <dbReference type="PROSITE" id="PS50928"/>
    </source>
</evidence>
<dbReference type="CDD" id="cd06261">
    <property type="entry name" value="TM_PBP2"/>
    <property type="match status" value="1"/>
</dbReference>
<dbReference type="GO" id="GO:0005886">
    <property type="term" value="C:plasma membrane"/>
    <property type="evidence" value="ECO:0007669"/>
    <property type="project" value="UniProtKB-SubCell"/>
</dbReference>
<dbReference type="InterPro" id="IPR000515">
    <property type="entry name" value="MetI-like"/>
</dbReference>
<dbReference type="PANTHER" id="PTHR43744:SF9">
    <property type="entry name" value="POLYGALACTURONAN_RHAMNOGALACTURONAN TRANSPORT SYSTEM PERMEASE PROTEIN YTCP"/>
    <property type="match status" value="1"/>
</dbReference>
<dbReference type="Proteomes" id="UP000502248">
    <property type="component" value="Chromosome"/>
</dbReference>
<dbReference type="PROSITE" id="PS50928">
    <property type="entry name" value="ABC_TM1"/>
    <property type="match status" value="1"/>
</dbReference>
<evidence type="ECO:0000256" key="6">
    <source>
        <dbReference type="ARBA" id="ARBA00023136"/>
    </source>
</evidence>
<dbReference type="InterPro" id="IPR035906">
    <property type="entry name" value="MetI-like_sf"/>
</dbReference>